<comment type="caution">
    <text evidence="1">The sequence shown here is derived from an EMBL/GenBank/DDBJ whole genome shotgun (WGS) entry which is preliminary data.</text>
</comment>
<reference evidence="1 2" key="1">
    <citation type="journal article" date="2016" name="Genome Announc.">
        <title>Draft Genome Sequences of Five Rapidly Growing Mycobacterium Species, M. thermoresistibile, M. fortuitum subsp. acetamidolyticum, M. canariasense, M. brisbanense, and M. novocastrense.</title>
        <authorList>
            <person name="Katahira K."/>
            <person name="Ogura Y."/>
            <person name="Gotoh Y."/>
            <person name="Hayashi T."/>
        </authorList>
    </citation>
    <scope>NUCLEOTIDE SEQUENCE [LARGE SCALE GENOMIC DNA]</scope>
    <source>
        <strain evidence="1 2">JCM6362</strain>
    </source>
</reference>
<evidence type="ECO:0000313" key="2">
    <source>
        <dbReference type="Proteomes" id="UP000069654"/>
    </source>
</evidence>
<organism evidence="1 2">
    <name type="scientific">Mycolicibacterium thermoresistibile</name>
    <name type="common">Mycobacterium thermoresistibile</name>
    <dbReference type="NCBI Taxonomy" id="1797"/>
    <lineage>
        <taxon>Bacteria</taxon>
        <taxon>Bacillati</taxon>
        <taxon>Actinomycetota</taxon>
        <taxon>Actinomycetes</taxon>
        <taxon>Mycobacteriales</taxon>
        <taxon>Mycobacteriaceae</taxon>
        <taxon>Mycolicibacterium</taxon>
    </lineage>
</organism>
<gene>
    <name evidence="1" type="ORF">RMCT_3275</name>
</gene>
<evidence type="ECO:0000313" key="1">
    <source>
        <dbReference type="EMBL" id="GAT16306.1"/>
    </source>
</evidence>
<proteinExistence type="predicted"/>
<dbReference type="EMBL" id="BCTB01000042">
    <property type="protein sequence ID" value="GAT16306.1"/>
    <property type="molecule type" value="Genomic_DNA"/>
</dbReference>
<accession>A0A100XGP4</accession>
<sequence length="75" mass="8362">MTAFVNDADPGYVDFHIFDPEDGSPELQMNVYMIEVDEPFPPGMEADFAAGNVQMGGFLRFPDKVMWAAFQRAVA</sequence>
<name>A0A100XGP4_MYCTH</name>
<dbReference type="AlphaFoldDB" id="A0A100XGP4"/>
<dbReference type="STRING" id="1797.RMCT_3275"/>
<dbReference type="Proteomes" id="UP000069654">
    <property type="component" value="Unassembled WGS sequence"/>
</dbReference>
<protein>
    <submittedName>
        <fullName evidence="1">Uncharacterized protein</fullName>
    </submittedName>
</protein>
<reference evidence="2" key="2">
    <citation type="submission" date="2016-02" db="EMBL/GenBank/DDBJ databases">
        <title>Draft genome sequence of five rapidly growing Mycobacterium species.</title>
        <authorList>
            <person name="Katahira K."/>
            <person name="Gotou Y."/>
            <person name="Iida K."/>
            <person name="Ogura Y."/>
            <person name="Hayashi T."/>
        </authorList>
    </citation>
    <scope>NUCLEOTIDE SEQUENCE [LARGE SCALE GENOMIC DNA]</scope>
    <source>
        <strain evidence="2">JCM6362</strain>
    </source>
</reference>